<evidence type="ECO:0000313" key="8">
    <source>
        <dbReference type="Proteomes" id="UP001589834"/>
    </source>
</evidence>
<comment type="similarity">
    <text evidence="2">Belongs to the carotenoid oxygenase family.</text>
</comment>
<evidence type="ECO:0000256" key="5">
    <source>
        <dbReference type="ARBA" id="ARBA00023004"/>
    </source>
</evidence>
<evidence type="ECO:0000256" key="1">
    <source>
        <dbReference type="ARBA" id="ARBA00001954"/>
    </source>
</evidence>
<dbReference type="Proteomes" id="UP001589834">
    <property type="component" value="Unassembled WGS sequence"/>
</dbReference>
<reference evidence="7 8" key="1">
    <citation type="submission" date="2024-09" db="EMBL/GenBank/DDBJ databases">
        <authorList>
            <person name="Sun Q."/>
            <person name="Mori K."/>
        </authorList>
    </citation>
    <scope>NUCLEOTIDE SEQUENCE [LARGE SCALE GENOMIC DNA]</scope>
    <source>
        <strain evidence="7 8">NCAIM B.02336</strain>
    </source>
</reference>
<keyword evidence="8" id="KW-1185">Reference proteome</keyword>
<keyword evidence="3" id="KW-0479">Metal-binding</keyword>
<evidence type="ECO:0000313" key="7">
    <source>
        <dbReference type="EMBL" id="MFC0592458.1"/>
    </source>
</evidence>
<dbReference type="EMBL" id="JBHLTN010000014">
    <property type="protein sequence ID" value="MFC0592458.1"/>
    <property type="molecule type" value="Genomic_DNA"/>
</dbReference>
<name>A0ABV6PRH8_9BURK</name>
<organism evidence="7 8">
    <name type="scientific">Ottowia pentelensis</name>
    <dbReference type="NCBI Taxonomy" id="511108"/>
    <lineage>
        <taxon>Bacteria</taxon>
        <taxon>Pseudomonadati</taxon>
        <taxon>Pseudomonadota</taxon>
        <taxon>Betaproteobacteria</taxon>
        <taxon>Burkholderiales</taxon>
        <taxon>Comamonadaceae</taxon>
        <taxon>Ottowia</taxon>
    </lineage>
</organism>
<dbReference type="Pfam" id="PF03055">
    <property type="entry name" value="RPE65"/>
    <property type="match status" value="1"/>
</dbReference>
<evidence type="ECO:0000256" key="2">
    <source>
        <dbReference type="ARBA" id="ARBA00006787"/>
    </source>
</evidence>
<sequence length="503" mass="54610">MQRRHVLQSLLATAGSAALGVRAATGASVDATAAAFAAAEPLHPWTLGYVGLQRDVEPLPMRLQGRLPDGLVGNFYRNGPARHMLGGQRYHHLFDGDGMVQQYALTPAGITHRGRFVRTEKFLADSAAGHPVRAAFGTNPPGADPLIAPDAINVANTSVLNHGGRFMALWEGGSATELDARTLDTRGPRVWSPDYAGMPFSAHPKIEPDGSLWNFGVSSSAGMLSIYRVKPDGELATATTIRVPDIAMVHDFAVTERHLVFLLPPLVFDRARAEAGETFLDSHVWKPELGLRVLLLPKDRLDAPRWFTLPAGFVFHIGNACEERGVIRLDCIRSPSAWAATTGLKELMRGQYEAPEHTSVALLELDLASGAARQQLLPHVAEFPRVDPRIVGRAYRQVFTAARVDAGDRPGFDAVMRLDVTSGAQQLYRYGPGVMVEEHIFVPRPGGSGHEGDGWLMGTALDLARRQMLLSVFDAQHLADGPLLQARMDRVMPLGLHAIFVPA</sequence>
<dbReference type="RefSeq" id="WP_377481805.1">
    <property type="nucleotide sequence ID" value="NZ_JBHLTN010000014.1"/>
</dbReference>
<comment type="cofactor">
    <cofactor evidence="1">
        <name>Fe(2+)</name>
        <dbReference type="ChEBI" id="CHEBI:29033"/>
    </cofactor>
</comment>
<dbReference type="PANTHER" id="PTHR10543">
    <property type="entry name" value="BETA-CAROTENE DIOXYGENASE"/>
    <property type="match status" value="1"/>
</dbReference>
<dbReference type="InterPro" id="IPR004294">
    <property type="entry name" value="Carotenoid_Oase"/>
</dbReference>
<accession>A0ABV6PRH8</accession>
<feature type="chain" id="PRO_5046988091" evidence="6">
    <location>
        <begin position="24"/>
        <end position="503"/>
    </location>
</feature>
<keyword evidence="4" id="KW-0560">Oxidoreductase</keyword>
<protein>
    <submittedName>
        <fullName evidence="7">Carotenoid oxygenase family protein</fullName>
    </submittedName>
</protein>
<proteinExistence type="inferred from homology"/>
<gene>
    <name evidence="7" type="ORF">ACFFGG_07815</name>
</gene>
<dbReference type="PANTHER" id="PTHR10543:SF89">
    <property type="entry name" value="CAROTENOID 9,10(9',10')-CLEAVAGE DIOXYGENASE 1"/>
    <property type="match status" value="1"/>
</dbReference>
<evidence type="ECO:0000256" key="6">
    <source>
        <dbReference type="SAM" id="SignalP"/>
    </source>
</evidence>
<keyword evidence="5" id="KW-0408">Iron</keyword>
<evidence type="ECO:0000256" key="3">
    <source>
        <dbReference type="ARBA" id="ARBA00022723"/>
    </source>
</evidence>
<comment type="caution">
    <text evidence="7">The sequence shown here is derived from an EMBL/GenBank/DDBJ whole genome shotgun (WGS) entry which is preliminary data.</text>
</comment>
<feature type="signal peptide" evidence="6">
    <location>
        <begin position="1"/>
        <end position="23"/>
    </location>
</feature>
<keyword evidence="6" id="KW-0732">Signal</keyword>
<evidence type="ECO:0000256" key="4">
    <source>
        <dbReference type="ARBA" id="ARBA00023002"/>
    </source>
</evidence>